<sequence>MESVLHLFVGLAAACLWLPWAAAQQDVWLLSICSGDVKVGGLGNKSKPLVDLALSEINNRTDILNGYELKVEHVDSDCDPVEGSFRVTKALKEGPPKVGIMGPCYSPVCEVVSPVARSYNLVIKAASCVIGEFSDEEKYPLFTRIFPPTGEMVVYAMVQLAGMFKWGRFTFVTQDIEICLLLAGGVHQTLAATFPNFDHVATLLMATHDDAYNVVAELPSYRPRILVLSAYEDFAVNFFCALYQAGMYGPSSNLVMLSPTHWWNSNFIEELVMGASNIIGISMAGRQPSDDPHGLSGRKINDIMADYQTACSVSTDGCHVGAGYFYDSVWSWAKVLDDWFLSGG</sequence>
<evidence type="ECO:0000313" key="12">
    <source>
        <dbReference type="Proteomes" id="UP000041254"/>
    </source>
</evidence>
<dbReference type="PhylomeDB" id="A0A0G4G335"/>
<dbReference type="InterPro" id="IPR028082">
    <property type="entry name" value="Peripla_BP_I"/>
</dbReference>
<dbReference type="EMBL" id="CDMY01000553">
    <property type="protein sequence ID" value="CEM22510.1"/>
    <property type="molecule type" value="Genomic_DNA"/>
</dbReference>
<name>A0A0G4G335_VITBC</name>
<evidence type="ECO:0000259" key="10">
    <source>
        <dbReference type="Pfam" id="PF01094"/>
    </source>
</evidence>
<keyword evidence="9" id="KW-0732">Signal</keyword>
<dbReference type="GO" id="GO:0004965">
    <property type="term" value="F:G protein-coupled GABA receptor activity"/>
    <property type="evidence" value="ECO:0007669"/>
    <property type="project" value="InterPro"/>
</dbReference>
<evidence type="ECO:0000256" key="8">
    <source>
        <dbReference type="ARBA" id="ARBA00023224"/>
    </source>
</evidence>
<keyword evidence="2" id="KW-0812">Transmembrane</keyword>
<dbReference type="InterPro" id="IPR002455">
    <property type="entry name" value="GPCR3_GABA-B"/>
</dbReference>
<evidence type="ECO:0000313" key="11">
    <source>
        <dbReference type="EMBL" id="CEM22510.1"/>
    </source>
</evidence>
<dbReference type="GO" id="GO:0038039">
    <property type="term" value="C:G protein-coupled receptor heterodimeric complex"/>
    <property type="evidence" value="ECO:0007669"/>
    <property type="project" value="TreeGrafter"/>
</dbReference>
<dbReference type="InterPro" id="IPR001828">
    <property type="entry name" value="ANF_lig-bd_rcpt"/>
</dbReference>
<protein>
    <recommendedName>
        <fullName evidence="10">Receptor ligand binding region domain-containing protein</fullName>
    </recommendedName>
</protein>
<organism evidence="11 12">
    <name type="scientific">Vitrella brassicaformis (strain CCMP3155)</name>
    <dbReference type="NCBI Taxonomy" id="1169540"/>
    <lineage>
        <taxon>Eukaryota</taxon>
        <taxon>Sar</taxon>
        <taxon>Alveolata</taxon>
        <taxon>Colpodellida</taxon>
        <taxon>Vitrellaceae</taxon>
        <taxon>Vitrella</taxon>
    </lineage>
</organism>
<keyword evidence="12" id="KW-1185">Reference proteome</keyword>
<keyword evidence="3" id="KW-1133">Transmembrane helix</keyword>
<accession>A0A0G4G335</accession>
<dbReference type="InParanoid" id="A0A0G4G335"/>
<evidence type="ECO:0000256" key="9">
    <source>
        <dbReference type="SAM" id="SignalP"/>
    </source>
</evidence>
<dbReference type="Proteomes" id="UP000041254">
    <property type="component" value="Unassembled WGS sequence"/>
</dbReference>
<reference evidence="11 12" key="1">
    <citation type="submission" date="2014-11" db="EMBL/GenBank/DDBJ databases">
        <authorList>
            <person name="Zhu J."/>
            <person name="Qi W."/>
            <person name="Song R."/>
        </authorList>
    </citation>
    <scope>NUCLEOTIDE SEQUENCE [LARGE SCALE GENOMIC DNA]</scope>
</reference>
<dbReference type="Gene3D" id="3.40.50.2300">
    <property type="match status" value="2"/>
</dbReference>
<gene>
    <name evidence="11" type="ORF">Vbra_16792</name>
</gene>
<keyword evidence="7" id="KW-0325">Glycoprotein</keyword>
<dbReference type="PANTHER" id="PTHR10519:SF20">
    <property type="entry name" value="G-PROTEIN COUPLED RECEPTOR 156-RELATED"/>
    <property type="match status" value="1"/>
</dbReference>
<evidence type="ECO:0000256" key="7">
    <source>
        <dbReference type="ARBA" id="ARBA00023180"/>
    </source>
</evidence>
<dbReference type="OrthoDB" id="17569at2759"/>
<keyword evidence="8" id="KW-0807">Transducer</keyword>
<evidence type="ECO:0000256" key="2">
    <source>
        <dbReference type="ARBA" id="ARBA00022692"/>
    </source>
</evidence>
<dbReference type="PANTHER" id="PTHR10519">
    <property type="entry name" value="GABA-B RECEPTOR"/>
    <property type="match status" value="1"/>
</dbReference>
<proteinExistence type="predicted"/>
<comment type="subcellular location">
    <subcellularLocation>
        <location evidence="1">Membrane</location>
    </subcellularLocation>
</comment>
<evidence type="ECO:0000256" key="5">
    <source>
        <dbReference type="ARBA" id="ARBA00023136"/>
    </source>
</evidence>
<evidence type="ECO:0000256" key="6">
    <source>
        <dbReference type="ARBA" id="ARBA00023170"/>
    </source>
</evidence>
<evidence type="ECO:0000256" key="1">
    <source>
        <dbReference type="ARBA" id="ARBA00004370"/>
    </source>
</evidence>
<keyword evidence="4" id="KW-0297">G-protein coupled receptor</keyword>
<evidence type="ECO:0000256" key="3">
    <source>
        <dbReference type="ARBA" id="ARBA00022989"/>
    </source>
</evidence>
<evidence type="ECO:0000256" key="4">
    <source>
        <dbReference type="ARBA" id="ARBA00023040"/>
    </source>
</evidence>
<dbReference type="STRING" id="1169540.A0A0G4G335"/>
<feature type="domain" description="Receptor ligand binding region" evidence="10">
    <location>
        <begin position="50"/>
        <end position="334"/>
    </location>
</feature>
<keyword evidence="5" id="KW-0472">Membrane</keyword>
<dbReference type="Pfam" id="PF01094">
    <property type="entry name" value="ANF_receptor"/>
    <property type="match status" value="1"/>
</dbReference>
<dbReference type="GO" id="GO:0007214">
    <property type="term" value="P:gamma-aminobutyric acid signaling pathway"/>
    <property type="evidence" value="ECO:0007669"/>
    <property type="project" value="TreeGrafter"/>
</dbReference>
<dbReference type="AlphaFoldDB" id="A0A0G4G335"/>
<dbReference type="VEuPathDB" id="CryptoDB:Vbra_16792"/>
<feature type="chain" id="PRO_5005189433" description="Receptor ligand binding region domain-containing protein" evidence="9">
    <location>
        <begin position="24"/>
        <end position="344"/>
    </location>
</feature>
<keyword evidence="6" id="KW-0675">Receptor</keyword>
<feature type="signal peptide" evidence="9">
    <location>
        <begin position="1"/>
        <end position="23"/>
    </location>
</feature>
<dbReference type="SUPFAM" id="SSF53822">
    <property type="entry name" value="Periplasmic binding protein-like I"/>
    <property type="match status" value="1"/>
</dbReference>